<organism evidence="8">
    <name type="scientific">Desulfurivibrio alkaliphilus</name>
    <dbReference type="NCBI Taxonomy" id="427923"/>
    <lineage>
        <taxon>Bacteria</taxon>
        <taxon>Pseudomonadati</taxon>
        <taxon>Thermodesulfobacteriota</taxon>
        <taxon>Desulfobulbia</taxon>
        <taxon>Desulfobulbales</taxon>
        <taxon>Desulfobulbaceae</taxon>
        <taxon>Desulfurivibrio</taxon>
    </lineage>
</organism>
<feature type="domain" description="Methyl-accepting transducer" evidence="7">
    <location>
        <begin position="364"/>
        <end position="586"/>
    </location>
</feature>
<keyword evidence="4" id="KW-0175">Coiled coil</keyword>
<dbReference type="SUPFAM" id="SSF58104">
    <property type="entry name" value="Methyl-accepting chemotaxis protein (MCP) signaling domain"/>
    <property type="match status" value="1"/>
</dbReference>
<dbReference type="PANTHER" id="PTHR43531">
    <property type="entry name" value="PROTEIN ICFG"/>
    <property type="match status" value="1"/>
</dbReference>
<dbReference type="InterPro" id="IPR025991">
    <property type="entry name" value="Chemoreceptor_zinc-bind_dom"/>
</dbReference>
<dbReference type="GO" id="GO:0005886">
    <property type="term" value="C:plasma membrane"/>
    <property type="evidence" value="ECO:0007669"/>
    <property type="project" value="TreeGrafter"/>
</dbReference>
<dbReference type="GO" id="GO:0006935">
    <property type="term" value="P:chemotaxis"/>
    <property type="evidence" value="ECO:0007669"/>
    <property type="project" value="UniProtKB-KW"/>
</dbReference>
<keyword evidence="1" id="KW-0145">Chemotaxis</keyword>
<dbReference type="GO" id="GO:0007165">
    <property type="term" value="P:signal transduction"/>
    <property type="evidence" value="ECO:0007669"/>
    <property type="project" value="UniProtKB-KW"/>
</dbReference>
<dbReference type="Pfam" id="PF13682">
    <property type="entry name" value="CZB"/>
    <property type="match status" value="2"/>
</dbReference>
<dbReference type="Gene3D" id="1.20.120.30">
    <property type="entry name" value="Aspartate receptor, ligand-binding domain"/>
    <property type="match status" value="1"/>
</dbReference>
<keyword evidence="6" id="KW-1133">Transmembrane helix</keyword>
<keyword evidence="3" id="KW-0807">Transducer</keyword>
<dbReference type="PRINTS" id="PR00260">
    <property type="entry name" value="CHEMTRNSDUCR"/>
</dbReference>
<dbReference type="GO" id="GO:0004888">
    <property type="term" value="F:transmembrane signaling receptor activity"/>
    <property type="evidence" value="ECO:0007669"/>
    <property type="project" value="InterPro"/>
</dbReference>
<evidence type="ECO:0000256" key="2">
    <source>
        <dbReference type="ARBA" id="ARBA00029447"/>
    </source>
</evidence>
<dbReference type="Proteomes" id="UP000885986">
    <property type="component" value="Unassembled WGS sequence"/>
</dbReference>
<dbReference type="Pfam" id="PF00015">
    <property type="entry name" value="MCPsignal"/>
    <property type="match status" value="1"/>
</dbReference>
<feature type="coiled-coil region" evidence="4">
    <location>
        <begin position="564"/>
        <end position="602"/>
    </location>
</feature>
<evidence type="ECO:0000256" key="4">
    <source>
        <dbReference type="SAM" id="Coils"/>
    </source>
</evidence>
<accession>A0A7C2TLD4</accession>
<dbReference type="InterPro" id="IPR051310">
    <property type="entry name" value="MCP_chemotaxis"/>
</dbReference>
<keyword evidence="6" id="KW-0472">Membrane</keyword>
<feature type="transmembrane region" description="Helical" evidence="6">
    <location>
        <begin position="22"/>
        <end position="47"/>
    </location>
</feature>
<dbReference type="EMBL" id="DSDS01000150">
    <property type="protein sequence ID" value="HET98374.1"/>
    <property type="molecule type" value="Genomic_DNA"/>
</dbReference>
<dbReference type="PANTHER" id="PTHR43531:SF11">
    <property type="entry name" value="METHYL-ACCEPTING CHEMOTAXIS PROTEIN 3"/>
    <property type="match status" value="1"/>
</dbReference>
<comment type="similarity">
    <text evidence="2">Belongs to the methyl-accepting chemotaxis (MCP) protein family.</text>
</comment>
<feature type="compositionally biased region" description="Basic and acidic residues" evidence="5">
    <location>
        <begin position="620"/>
        <end position="639"/>
    </location>
</feature>
<feature type="transmembrane region" description="Helical" evidence="6">
    <location>
        <begin position="328"/>
        <end position="346"/>
    </location>
</feature>
<dbReference type="Gene3D" id="1.10.287.950">
    <property type="entry name" value="Methyl-accepting chemotaxis protein"/>
    <property type="match status" value="1"/>
</dbReference>
<dbReference type="InterPro" id="IPR004089">
    <property type="entry name" value="MCPsignal_dom"/>
</dbReference>
<sequence>MLNGIVRIVNPLIGNLTIKQQISLGFLAMIALLILSGLASFIGVNFITRDAHEMAASNRLDSTLAQLEADHLGWANKLATLFTDDSVTQLNVATDHRQCALGRWLYGEGRQAAEALLPSLAPLLRELEQPHERLHQTASKIGDQFRPADHHLTNFLREIKIAHLNWVNTIKDVFLDPAVTSVDVETDPRLCGLGRWLYSDDFSDRRRQSPELAAFWNAVERPHAELHQSVDEINQWLTKGQRQTAMNLLNDRTIPAAQATLAALDDTLAWLDGNLTGYQAAQATYSQETLTALEEVQAVLHRTREHARANLVTDEGLLATVWGLRIRVLAVIMGGLAFGIGVTWPLTIRLSRILERAARDVDSSSTQVAAAANEISASSQSLSDTASEQASGVEETSAALEEIAGQSAQTVELTKGSEVLMRENIRKSGQSLKALAELTENMTQIEKDSGQIRLIISTIDSIAFQTNLLALNAAVEAARAGEAGAGFAVVADEVKNLAMKTAQEANQIQQLLDTTVARITSCAGSLKRVNSDFDDIVETATIIGDKNSAITEATDQQAKGVQQITEATNENADATQRVAAAAEEAAAAAEELSAQSDELKRVVVELGKLVFGAKAAEQMTRAERGKDRGRQPRLTYDRN</sequence>
<reference evidence="8" key="1">
    <citation type="journal article" date="2020" name="mSystems">
        <title>Genome- and Community-Level Interaction Insights into Carbon Utilization and Element Cycling Functions of Hydrothermarchaeota in Hydrothermal Sediment.</title>
        <authorList>
            <person name="Zhou Z."/>
            <person name="Liu Y."/>
            <person name="Xu W."/>
            <person name="Pan J."/>
            <person name="Luo Z.H."/>
            <person name="Li M."/>
        </authorList>
    </citation>
    <scope>NUCLEOTIDE SEQUENCE [LARGE SCALE GENOMIC DNA]</scope>
    <source>
        <strain evidence="8">SpSt-1224</strain>
    </source>
</reference>
<comment type="caution">
    <text evidence="8">The sequence shown here is derived from an EMBL/GenBank/DDBJ whole genome shotgun (WGS) entry which is preliminary data.</text>
</comment>
<proteinExistence type="inferred from homology"/>
<dbReference type="InterPro" id="IPR004090">
    <property type="entry name" value="Chemotax_Me-accpt_rcpt"/>
</dbReference>
<dbReference type="PROSITE" id="PS50111">
    <property type="entry name" value="CHEMOTAXIS_TRANSDUC_2"/>
    <property type="match status" value="1"/>
</dbReference>
<name>A0A7C2TLD4_9BACT</name>
<protein>
    <submittedName>
        <fullName evidence="8">Chemotaxis protein</fullName>
    </submittedName>
</protein>
<evidence type="ECO:0000256" key="6">
    <source>
        <dbReference type="SAM" id="Phobius"/>
    </source>
</evidence>
<keyword evidence="6" id="KW-0812">Transmembrane</keyword>
<feature type="region of interest" description="Disordered" evidence="5">
    <location>
        <begin position="617"/>
        <end position="639"/>
    </location>
</feature>
<evidence type="ECO:0000313" key="8">
    <source>
        <dbReference type="EMBL" id="HET98374.1"/>
    </source>
</evidence>
<evidence type="ECO:0000256" key="3">
    <source>
        <dbReference type="PROSITE-ProRule" id="PRU00284"/>
    </source>
</evidence>
<evidence type="ECO:0000256" key="5">
    <source>
        <dbReference type="SAM" id="MobiDB-lite"/>
    </source>
</evidence>
<evidence type="ECO:0000259" key="7">
    <source>
        <dbReference type="PROSITE" id="PS50111"/>
    </source>
</evidence>
<gene>
    <name evidence="8" type="ORF">ENN98_06740</name>
</gene>
<evidence type="ECO:0000256" key="1">
    <source>
        <dbReference type="ARBA" id="ARBA00022500"/>
    </source>
</evidence>
<dbReference type="SMART" id="SM00283">
    <property type="entry name" value="MA"/>
    <property type="match status" value="1"/>
</dbReference>
<dbReference type="AlphaFoldDB" id="A0A7C2TLD4"/>